<name>A0A2K5KL83_CERAT</name>
<sequence>MAFLPHPSLSPSLGALSLHLRHISSLLAPSAFSIPTTIICWHLSDYTVSPSKIDSISLIFLLVTNRCFMKYISCDRTHMLQGHDFSNLATVSREKRKFFFHIDSVLGSP</sequence>
<evidence type="ECO:0000313" key="2">
    <source>
        <dbReference type="Proteomes" id="UP000233060"/>
    </source>
</evidence>
<reference evidence="1" key="2">
    <citation type="submission" date="2025-09" db="UniProtKB">
        <authorList>
            <consortium name="Ensembl"/>
        </authorList>
    </citation>
    <scope>IDENTIFICATION</scope>
</reference>
<accession>A0A2K5KL83</accession>
<dbReference type="Proteomes" id="UP000233060">
    <property type="component" value="Unassembled WGS sequence"/>
</dbReference>
<evidence type="ECO:0000313" key="1">
    <source>
        <dbReference type="Ensembl" id="ENSCATP00000001453.1"/>
    </source>
</evidence>
<organism evidence="1 2">
    <name type="scientific">Cercocebus atys</name>
    <name type="common">Sooty mangabey</name>
    <name type="synonym">Cercocebus torquatus atys</name>
    <dbReference type="NCBI Taxonomy" id="9531"/>
    <lineage>
        <taxon>Eukaryota</taxon>
        <taxon>Metazoa</taxon>
        <taxon>Chordata</taxon>
        <taxon>Craniata</taxon>
        <taxon>Vertebrata</taxon>
        <taxon>Euteleostomi</taxon>
        <taxon>Mammalia</taxon>
        <taxon>Eutheria</taxon>
        <taxon>Euarchontoglires</taxon>
        <taxon>Primates</taxon>
        <taxon>Haplorrhini</taxon>
        <taxon>Catarrhini</taxon>
        <taxon>Cercopithecidae</taxon>
        <taxon>Cercopithecinae</taxon>
        <taxon>Cercocebus</taxon>
    </lineage>
</organism>
<protein>
    <submittedName>
        <fullName evidence="1">Uncharacterized protein</fullName>
    </submittedName>
</protein>
<dbReference type="Bgee" id="ENSCATG00000006797">
    <property type="expression patterns" value="Expressed in lymph node and 12 other cell types or tissues"/>
</dbReference>
<reference evidence="1" key="1">
    <citation type="submission" date="2025-08" db="UniProtKB">
        <authorList>
            <consortium name="Ensembl"/>
        </authorList>
    </citation>
    <scope>IDENTIFICATION</scope>
</reference>
<dbReference type="GeneTree" id="ENSGT00910000146906"/>
<dbReference type="AlphaFoldDB" id="A0A2K5KL83"/>
<dbReference type="Ensembl" id="ENSCATT00000007442.1">
    <property type="protein sequence ID" value="ENSCATP00000001453.1"/>
    <property type="gene ID" value="ENSCATG00000006797.1"/>
</dbReference>
<dbReference type="OMA" id="VTNRCFM"/>
<proteinExistence type="predicted"/>
<keyword evidence="2" id="KW-1185">Reference proteome</keyword>